<dbReference type="InterPro" id="IPR008144">
    <property type="entry name" value="Guanylate_kin-like_dom"/>
</dbReference>
<organism evidence="15 16">
    <name type="scientific">Clostridium liquoris</name>
    <dbReference type="NCBI Taxonomy" id="1289519"/>
    <lineage>
        <taxon>Bacteria</taxon>
        <taxon>Bacillati</taxon>
        <taxon>Bacillota</taxon>
        <taxon>Clostridia</taxon>
        <taxon>Eubacteriales</taxon>
        <taxon>Clostridiaceae</taxon>
        <taxon>Clostridium</taxon>
    </lineage>
</organism>
<dbReference type="SUPFAM" id="SSF52540">
    <property type="entry name" value="P-loop containing nucleoside triphosphate hydrolases"/>
    <property type="match status" value="1"/>
</dbReference>
<comment type="function">
    <text evidence="1 13">Essential for recycling GMP and indirectly, cGMP.</text>
</comment>
<accession>A0A2T0B523</accession>
<evidence type="ECO:0000259" key="14">
    <source>
        <dbReference type="PROSITE" id="PS50052"/>
    </source>
</evidence>
<evidence type="ECO:0000256" key="6">
    <source>
        <dbReference type="ARBA" id="ARBA00022490"/>
    </source>
</evidence>
<dbReference type="InterPro" id="IPR017665">
    <property type="entry name" value="Guanylate_kinase"/>
</dbReference>
<dbReference type="CDD" id="cd00071">
    <property type="entry name" value="GMPK"/>
    <property type="match status" value="1"/>
</dbReference>
<comment type="subcellular location">
    <subcellularLocation>
        <location evidence="2 13">Cytoplasm</location>
    </subcellularLocation>
</comment>
<gene>
    <name evidence="13 15" type="primary">gmk</name>
    <name evidence="15" type="ORF">CLLI_12050</name>
</gene>
<comment type="catalytic activity">
    <reaction evidence="12 13">
        <text>GMP + ATP = GDP + ADP</text>
        <dbReference type="Rhea" id="RHEA:20780"/>
        <dbReference type="ChEBI" id="CHEBI:30616"/>
        <dbReference type="ChEBI" id="CHEBI:58115"/>
        <dbReference type="ChEBI" id="CHEBI:58189"/>
        <dbReference type="ChEBI" id="CHEBI:456216"/>
        <dbReference type="EC" id="2.7.4.8"/>
    </reaction>
</comment>
<evidence type="ECO:0000256" key="13">
    <source>
        <dbReference type="HAMAP-Rule" id="MF_00328"/>
    </source>
</evidence>
<evidence type="ECO:0000256" key="7">
    <source>
        <dbReference type="ARBA" id="ARBA00022679"/>
    </source>
</evidence>
<dbReference type="Gene3D" id="3.40.50.300">
    <property type="entry name" value="P-loop containing nucleotide triphosphate hydrolases"/>
    <property type="match status" value="1"/>
</dbReference>
<evidence type="ECO:0000256" key="1">
    <source>
        <dbReference type="ARBA" id="ARBA00003531"/>
    </source>
</evidence>
<reference evidence="15 16" key="1">
    <citation type="submission" date="2018-03" db="EMBL/GenBank/DDBJ databases">
        <title>Genome sequence of Clostridium liquoris DSM 100320.</title>
        <authorList>
            <person name="Poehlein A."/>
            <person name="Daniel R."/>
        </authorList>
    </citation>
    <scope>NUCLEOTIDE SEQUENCE [LARGE SCALE GENOMIC DNA]</scope>
    <source>
        <strain evidence="15 16">DSM 100320</strain>
    </source>
</reference>
<evidence type="ECO:0000313" key="15">
    <source>
        <dbReference type="EMBL" id="PRR78985.1"/>
    </source>
</evidence>
<feature type="binding site" evidence="13">
    <location>
        <begin position="12"/>
        <end position="19"/>
    </location>
    <ligand>
        <name>ATP</name>
        <dbReference type="ChEBI" id="CHEBI:30616"/>
    </ligand>
</feature>
<name>A0A2T0B523_9CLOT</name>
<keyword evidence="8 13" id="KW-0547">Nucleotide-binding</keyword>
<dbReference type="HAMAP" id="MF_00328">
    <property type="entry name" value="Guanylate_kinase"/>
    <property type="match status" value="1"/>
</dbReference>
<dbReference type="SMART" id="SM00072">
    <property type="entry name" value="GuKc"/>
    <property type="match status" value="1"/>
</dbReference>
<dbReference type="EMBL" id="PVXO01000033">
    <property type="protein sequence ID" value="PRR78985.1"/>
    <property type="molecule type" value="Genomic_DNA"/>
</dbReference>
<evidence type="ECO:0000256" key="8">
    <source>
        <dbReference type="ARBA" id="ARBA00022741"/>
    </source>
</evidence>
<dbReference type="InterPro" id="IPR027417">
    <property type="entry name" value="P-loop_NTPase"/>
</dbReference>
<keyword evidence="9 13" id="KW-0418">Kinase</keyword>
<dbReference type="GO" id="GO:0004385">
    <property type="term" value="F:GMP kinase activity"/>
    <property type="evidence" value="ECO:0007669"/>
    <property type="project" value="UniProtKB-UniRule"/>
</dbReference>
<dbReference type="RefSeq" id="WP_106063327.1">
    <property type="nucleotide sequence ID" value="NZ_PVXO01000033.1"/>
</dbReference>
<evidence type="ECO:0000256" key="2">
    <source>
        <dbReference type="ARBA" id="ARBA00004496"/>
    </source>
</evidence>
<dbReference type="AlphaFoldDB" id="A0A2T0B523"/>
<evidence type="ECO:0000256" key="3">
    <source>
        <dbReference type="ARBA" id="ARBA00005790"/>
    </source>
</evidence>
<evidence type="ECO:0000256" key="9">
    <source>
        <dbReference type="ARBA" id="ARBA00022777"/>
    </source>
</evidence>
<dbReference type="OrthoDB" id="9808150at2"/>
<dbReference type="FunFam" id="3.30.63.10:FF:000005">
    <property type="entry name" value="Guanylate kinase"/>
    <property type="match status" value="1"/>
</dbReference>
<dbReference type="GO" id="GO:0005829">
    <property type="term" value="C:cytosol"/>
    <property type="evidence" value="ECO:0007669"/>
    <property type="project" value="TreeGrafter"/>
</dbReference>
<comment type="similarity">
    <text evidence="3 13">Belongs to the guanylate kinase family.</text>
</comment>
<evidence type="ECO:0000313" key="16">
    <source>
        <dbReference type="Proteomes" id="UP000239706"/>
    </source>
</evidence>
<feature type="domain" description="Guanylate kinase-like" evidence="14">
    <location>
        <begin position="5"/>
        <end position="182"/>
    </location>
</feature>
<dbReference type="Pfam" id="PF00625">
    <property type="entry name" value="Guanylate_kin"/>
    <property type="match status" value="1"/>
</dbReference>
<dbReference type="Proteomes" id="UP000239706">
    <property type="component" value="Unassembled WGS sequence"/>
</dbReference>
<dbReference type="NCBIfam" id="TIGR03263">
    <property type="entry name" value="guanyl_kin"/>
    <property type="match status" value="1"/>
</dbReference>
<evidence type="ECO:0000256" key="4">
    <source>
        <dbReference type="ARBA" id="ARBA00012961"/>
    </source>
</evidence>
<evidence type="ECO:0000256" key="12">
    <source>
        <dbReference type="ARBA" id="ARBA00048594"/>
    </source>
</evidence>
<dbReference type="EC" id="2.7.4.8" evidence="4 13"/>
<keyword evidence="7 13" id="KW-0808">Transferase</keyword>
<protein>
    <recommendedName>
        <fullName evidence="5 13">Guanylate kinase</fullName>
        <ecNumber evidence="4 13">2.7.4.8</ecNumber>
    </recommendedName>
    <alternativeName>
        <fullName evidence="11 13">GMP kinase</fullName>
    </alternativeName>
</protein>
<evidence type="ECO:0000256" key="5">
    <source>
        <dbReference type="ARBA" id="ARBA00016296"/>
    </source>
</evidence>
<dbReference type="PANTHER" id="PTHR23117:SF13">
    <property type="entry name" value="GUANYLATE KINASE"/>
    <property type="match status" value="1"/>
</dbReference>
<dbReference type="FunFam" id="3.40.50.300:FF:000855">
    <property type="entry name" value="Guanylate kinase"/>
    <property type="match status" value="1"/>
</dbReference>
<keyword evidence="6 13" id="KW-0963">Cytoplasm</keyword>
<dbReference type="InterPro" id="IPR008145">
    <property type="entry name" value="GK/Ca_channel_bsu"/>
</dbReference>
<dbReference type="Gene3D" id="3.30.63.10">
    <property type="entry name" value="Guanylate Kinase phosphate binding domain"/>
    <property type="match status" value="1"/>
</dbReference>
<evidence type="ECO:0000256" key="11">
    <source>
        <dbReference type="ARBA" id="ARBA00030128"/>
    </source>
</evidence>
<dbReference type="PROSITE" id="PS00856">
    <property type="entry name" value="GUANYLATE_KINASE_1"/>
    <property type="match status" value="1"/>
</dbReference>
<dbReference type="PROSITE" id="PS50052">
    <property type="entry name" value="GUANYLATE_KINASE_2"/>
    <property type="match status" value="1"/>
</dbReference>
<keyword evidence="16" id="KW-1185">Reference proteome</keyword>
<comment type="caution">
    <text evidence="15">The sequence shown here is derived from an EMBL/GenBank/DDBJ whole genome shotgun (WGS) entry which is preliminary data.</text>
</comment>
<dbReference type="PANTHER" id="PTHR23117">
    <property type="entry name" value="GUANYLATE KINASE-RELATED"/>
    <property type="match status" value="1"/>
</dbReference>
<evidence type="ECO:0000256" key="10">
    <source>
        <dbReference type="ARBA" id="ARBA00022840"/>
    </source>
</evidence>
<dbReference type="GO" id="GO:0005524">
    <property type="term" value="F:ATP binding"/>
    <property type="evidence" value="ECO:0007669"/>
    <property type="project" value="UniProtKB-UniRule"/>
</dbReference>
<keyword evidence="10 13" id="KW-0067">ATP-binding</keyword>
<proteinExistence type="inferred from homology"/>
<dbReference type="InterPro" id="IPR020590">
    <property type="entry name" value="Guanylate_kinase_CS"/>
</dbReference>
<sequence>MNKKGLLIVISGPSGTGKGTVCKKLLQRNDFWISVSATTRAPRKGEVDGENYYFISKEEFIKRIDNEDFLEHAEVYGNYYGTPKSKVLEQIDNGKDVILEIDIQGALKVKENYHDGVFIFILPPSMEELKKRIINRGTETEESLMTRFKSAYKEINFVSKYNYAVVNDTVEEAVRKIECILIAEKCRVDRIKSTIFDSREGLIHEQFYD</sequence>